<keyword evidence="2" id="KW-1185">Reference proteome</keyword>
<sequence>MSRYARLPTFAASATLMPRLRSELPIVPAELSAVPAMCLHILSAGHRDAVCTPAHRFYPPDQRLDVSPAAAAARVAAALGLDAELVITHARMNAELGQGARAVPCIVLAERVRDVGSGEWTTADLAPADTAKLGKFRDILGIEGEPQWHSHGPRPSSAAYTVYPNSHPEFRKLDNSAGAASRGCCFAALAFIPAYFQEQFVPLGGSRPIPNLEIFQARFKFQVFQRLSGFLYLRTSGYIQTWLPRERHTQSSSMKMIDLAALKLTRY</sequence>
<protein>
    <submittedName>
        <fullName evidence="1">Uncharacterized protein</fullName>
    </submittedName>
</protein>
<dbReference type="Proteomes" id="UP000814128">
    <property type="component" value="Unassembled WGS sequence"/>
</dbReference>
<evidence type="ECO:0000313" key="2">
    <source>
        <dbReference type="Proteomes" id="UP000814128"/>
    </source>
</evidence>
<organism evidence="1 2">
    <name type="scientific">Vararia minispora EC-137</name>
    <dbReference type="NCBI Taxonomy" id="1314806"/>
    <lineage>
        <taxon>Eukaryota</taxon>
        <taxon>Fungi</taxon>
        <taxon>Dikarya</taxon>
        <taxon>Basidiomycota</taxon>
        <taxon>Agaricomycotina</taxon>
        <taxon>Agaricomycetes</taxon>
        <taxon>Russulales</taxon>
        <taxon>Lachnocladiaceae</taxon>
        <taxon>Vararia</taxon>
    </lineage>
</organism>
<proteinExistence type="predicted"/>
<accession>A0ACB8QH06</accession>
<name>A0ACB8QH06_9AGAM</name>
<reference evidence="1" key="2">
    <citation type="journal article" date="2022" name="New Phytol.">
        <title>Evolutionary transition to the ectomycorrhizal habit in the genomes of a hyperdiverse lineage of mushroom-forming fungi.</title>
        <authorList>
            <person name="Looney B."/>
            <person name="Miyauchi S."/>
            <person name="Morin E."/>
            <person name="Drula E."/>
            <person name="Courty P.E."/>
            <person name="Kohler A."/>
            <person name="Kuo A."/>
            <person name="LaButti K."/>
            <person name="Pangilinan J."/>
            <person name="Lipzen A."/>
            <person name="Riley R."/>
            <person name="Andreopoulos W."/>
            <person name="He G."/>
            <person name="Johnson J."/>
            <person name="Nolan M."/>
            <person name="Tritt A."/>
            <person name="Barry K.W."/>
            <person name="Grigoriev I.V."/>
            <person name="Nagy L.G."/>
            <person name="Hibbett D."/>
            <person name="Henrissat B."/>
            <person name="Matheny P.B."/>
            <person name="Labbe J."/>
            <person name="Martin F.M."/>
        </authorList>
    </citation>
    <scope>NUCLEOTIDE SEQUENCE</scope>
    <source>
        <strain evidence="1">EC-137</strain>
    </source>
</reference>
<gene>
    <name evidence="1" type="ORF">K488DRAFT_71807</name>
</gene>
<comment type="caution">
    <text evidence="1">The sequence shown here is derived from an EMBL/GenBank/DDBJ whole genome shotgun (WGS) entry which is preliminary data.</text>
</comment>
<reference evidence="1" key="1">
    <citation type="submission" date="2021-02" db="EMBL/GenBank/DDBJ databases">
        <authorList>
            <consortium name="DOE Joint Genome Institute"/>
            <person name="Ahrendt S."/>
            <person name="Looney B.P."/>
            <person name="Miyauchi S."/>
            <person name="Morin E."/>
            <person name="Drula E."/>
            <person name="Courty P.E."/>
            <person name="Chicoki N."/>
            <person name="Fauchery L."/>
            <person name="Kohler A."/>
            <person name="Kuo A."/>
            <person name="Labutti K."/>
            <person name="Pangilinan J."/>
            <person name="Lipzen A."/>
            <person name="Riley R."/>
            <person name="Andreopoulos W."/>
            <person name="He G."/>
            <person name="Johnson J."/>
            <person name="Barry K.W."/>
            <person name="Grigoriev I.V."/>
            <person name="Nagy L."/>
            <person name="Hibbett D."/>
            <person name="Henrissat B."/>
            <person name="Matheny P.B."/>
            <person name="Labbe J."/>
            <person name="Martin F."/>
        </authorList>
    </citation>
    <scope>NUCLEOTIDE SEQUENCE</scope>
    <source>
        <strain evidence="1">EC-137</strain>
    </source>
</reference>
<dbReference type="EMBL" id="MU273600">
    <property type="protein sequence ID" value="KAI0030905.1"/>
    <property type="molecule type" value="Genomic_DNA"/>
</dbReference>
<evidence type="ECO:0000313" key="1">
    <source>
        <dbReference type="EMBL" id="KAI0030905.1"/>
    </source>
</evidence>